<dbReference type="GO" id="GO:0008233">
    <property type="term" value="F:peptidase activity"/>
    <property type="evidence" value="ECO:0007669"/>
    <property type="project" value="InterPro"/>
</dbReference>
<name>E0NL90_9FIRM</name>
<feature type="transmembrane region" description="Helical" evidence="1">
    <location>
        <begin position="117"/>
        <end position="135"/>
    </location>
</feature>
<evidence type="ECO:0000256" key="1">
    <source>
        <dbReference type="SAM" id="Phobius"/>
    </source>
</evidence>
<dbReference type="EMBL" id="AEEH01000035">
    <property type="protein sequence ID" value="EFM25465.1"/>
    <property type="molecule type" value="Genomic_DNA"/>
</dbReference>
<dbReference type="PANTHER" id="PTHR36844:SF1">
    <property type="entry name" value="PROTEASE PRSW"/>
    <property type="match status" value="1"/>
</dbReference>
<dbReference type="Pfam" id="PF13367">
    <property type="entry name" value="PrsW-protease"/>
    <property type="match status" value="1"/>
</dbReference>
<dbReference type="RefSeq" id="WP_008901743.1">
    <property type="nucleotide sequence ID" value="NZ_GL397071.1"/>
</dbReference>
<evidence type="ECO:0000313" key="3">
    <source>
        <dbReference type="Proteomes" id="UP000003280"/>
    </source>
</evidence>
<dbReference type="STRING" id="862517.HMPREF9225_0929"/>
<organism evidence="2 3">
    <name type="scientific">Peptoniphilus duerdenii ATCC BAA-1640</name>
    <dbReference type="NCBI Taxonomy" id="862517"/>
    <lineage>
        <taxon>Bacteria</taxon>
        <taxon>Bacillati</taxon>
        <taxon>Bacillota</taxon>
        <taxon>Tissierellia</taxon>
        <taxon>Tissierellales</taxon>
        <taxon>Peptoniphilaceae</taxon>
        <taxon>Peptoniphilus</taxon>
    </lineage>
</organism>
<dbReference type="Proteomes" id="UP000003280">
    <property type="component" value="Unassembled WGS sequence"/>
</dbReference>
<evidence type="ECO:0000313" key="2">
    <source>
        <dbReference type="EMBL" id="EFM25465.1"/>
    </source>
</evidence>
<keyword evidence="1" id="KW-0812">Transmembrane</keyword>
<accession>E0NL90</accession>
<evidence type="ECO:0008006" key="4">
    <source>
        <dbReference type="Google" id="ProtNLM"/>
    </source>
</evidence>
<feature type="transmembrane region" description="Helical" evidence="1">
    <location>
        <begin position="234"/>
        <end position="252"/>
    </location>
</feature>
<proteinExistence type="predicted"/>
<sequence>MKNKNKLLIIYFLLLAIGIYSLFSAYYVEEFKGEIYLKVFKTSTMLLIYIVPAILLGIILAKKYDGSMKLLFFSIIAGALITTSISVYVNEAIENGFSFFMSEDTFYDWQDALASPYAEEILKMATAVLCMLILNSKKRIDFLLSGFGVGLGFQIMEDIGYIIPEDSTFDEVSMIMDNSIDRIKGALGSHMIYSAVFMMGLYYYSRGKKLKGLLLMLVVMVNHFMWNMPLATTLIDIIAIVMVVIIFIIEIVKINRESNLPKNL</sequence>
<reference evidence="2 3" key="1">
    <citation type="submission" date="2010-07" db="EMBL/GenBank/DDBJ databases">
        <authorList>
            <person name="Muzny D."/>
            <person name="Qin X."/>
            <person name="Deng J."/>
            <person name="Jiang H."/>
            <person name="Liu Y."/>
            <person name="Qu J."/>
            <person name="Song X.-Z."/>
            <person name="Zhang L."/>
            <person name="Thornton R."/>
            <person name="Coyle M."/>
            <person name="Francisco L."/>
            <person name="Jackson L."/>
            <person name="Javaid M."/>
            <person name="Korchina V."/>
            <person name="Kovar C."/>
            <person name="Mata R."/>
            <person name="Mathew T."/>
            <person name="Ngo R."/>
            <person name="Nguyen L."/>
            <person name="Nguyen N."/>
            <person name="Okwuonu G."/>
            <person name="Ongeri F."/>
            <person name="Pham C."/>
            <person name="Simmons D."/>
            <person name="Wilczek-Boney K."/>
            <person name="Hale W."/>
            <person name="Jakkamsetti A."/>
            <person name="Pham P."/>
            <person name="Ruth R."/>
            <person name="San Lucas F."/>
            <person name="Warren J."/>
            <person name="Zhang J."/>
            <person name="Zhao Z."/>
            <person name="Zhou C."/>
            <person name="Zhu D."/>
            <person name="Lee S."/>
            <person name="Bess C."/>
            <person name="Blankenburg K."/>
            <person name="Forbes L."/>
            <person name="Fu Q."/>
            <person name="Gubbala S."/>
            <person name="Hirani K."/>
            <person name="Jayaseelan J.C."/>
            <person name="Lara F."/>
            <person name="Munidasa M."/>
            <person name="Palculict T."/>
            <person name="Patil S."/>
            <person name="Pu L.-L."/>
            <person name="Saada N."/>
            <person name="Tang L."/>
            <person name="Weissenberger G."/>
            <person name="Zhu Y."/>
            <person name="Hemphill L."/>
            <person name="Shang Y."/>
            <person name="Youmans B."/>
            <person name="Ayvaz T."/>
            <person name="Ross M."/>
            <person name="Santibanez J."/>
            <person name="Aqrawi P."/>
            <person name="Gross S."/>
            <person name="Joshi V."/>
            <person name="Fowler G."/>
            <person name="Nazareth L."/>
            <person name="Reid J."/>
            <person name="Worley K."/>
            <person name="Petrosino J."/>
            <person name="Highlander S."/>
            <person name="Gibbs R."/>
        </authorList>
    </citation>
    <scope>NUCLEOTIDE SEQUENCE [LARGE SCALE GENOMIC DNA]</scope>
    <source>
        <strain evidence="2 3">ATCC BAA-1640</strain>
    </source>
</reference>
<dbReference type="InterPro" id="IPR026898">
    <property type="entry name" value="PrsW"/>
</dbReference>
<feature type="transmembrane region" description="Helical" evidence="1">
    <location>
        <begin position="183"/>
        <end position="203"/>
    </location>
</feature>
<comment type="caution">
    <text evidence="2">The sequence shown here is derived from an EMBL/GenBank/DDBJ whole genome shotgun (WGS) entry which is preliminary data.</text>
</comment>
<dbReference type="OrthoDB" id="9785431at2"/>
<protein>
    <recommendedName>
        <fullName evidence="4">Protease PrsW family protein</fullName>
    </recommendedName>
</protein>
<keyword evidence="1" id="KW-0472">Membrane</keyword>
<dbReference type="eggNOG" id="COG2339">
    <property type="taxonomic scope" value="Bacteria"/>
</dbReference>
<keyword evidence="1" id="KW-1133">Transmembrane helix</keyword>
<feature type="transmembrane region" description="Helical" evidence="1">
    <location>
        <begin position="70"/>
        <end position="89"/>
    </location>
</feature>
<feature type="transmembrane region" description="Helical" evidence="1">
    <location>
        <begin position="40"/>
        <end position="61"/>
    </location>
</feature>
<dbReference type="HOGENOM" id="CLU_084480_0_0_9"/>
<dbReference type="AlphaFoldDB" id="E0NL90"/>
<dbReference type="PANTHER" id="PTHR36844">
    <property type="entry name" value="PROTEASE PRSW"/>
    <property type="match status" value="1"/>
</dbReference>
<feature type="transmembrane region" description="Helical" evidence="1">
    <location>
        <begin position="210"/>
        <end position="228"/>
    </location>
</feature>
<keyword evidence="3" id="KW-1185">Reference proteome</keyword>
<feature type="transmembrane region" description="Helical" evidence="1">
    <location>
        <begin position="142"/>
        <end position="163"/>
    </location>
</feature>
<gene>
    <name evidence="2" type="ORF">HMPREF9225_0929</name>
</gene>
<feature type="transmembrane region" description="Helical" evidence="1">
    <location>
        <begin position="7"/>
        <end position="28"/>
    </location>
</feature>